<sequence>MDFNAIQHVLDATDDSMDPEFAVRRTVGWGQDFGCTRVTLGQHSSLPPKRDVIKQHSGNKAMQSRYM</sequence>
<dbReference type="Proteomes" id="UP001165121">
    <property type="component" value="Unassembled WGS sequence"/>
</dbReference>
<dbReference type="EMBL" id="BSXT01007572">
    <property type="protein sequence ID" value="GMF63967.1"/>
    <property type="molecule type" value="Genomic_DNA"/>
</dbReference>
<protein>
    <submittedName>
        <fullName evidence="2">Unnamed protein product</fullName>
    </submittedName>
</protein>
<keyword evidence="3" id="KW-1185">Reference proteome</keyword>
<feature type="compositionally biased region" description="Polar residues" evidence="1">
    <location>
        <begin position="56"/>
        <end position="67"/>
    </location>
</feature>
<gene>
    <name evidence="2" type="ORF">Pfra01_002792800</name>
</gene>
<accession>A0A9W6YHK2</accession>
<proteinExistence type="predicted"/>
<reference evidence="2" key="1">
    <citation type="submission" date="2023-04" db="EMBL/GenBank/DDBJ databases">
        <title>Phytophthora fragariaefolia NBRC 109709.</title>
        <authorList>
            <person name="Ichikawa N."/>
            <person name="Sato H."/>
            <person name="Tonouchi N."/>
        </authorList>
    </citation>
    <scope>NUCLEOTIDE SEQUENCE</scope>
    <source>
        <strain evidence="2">NBRC 109709</strain>
    </source>
</reference>
<dbReference type="AlphaFoldDB" id="A0A9W6YHK2"/>
<evidence type="ECO:0000313" key="3">
    <source>
        <dbReference type="Proteomes" id="UP001165121"/>
    </source>
</evidence>
<name>A0A9W6YHK2_9STRA</name>
<comment type="caution">
    <text evidence="2">The sequence shown here is derived from an EMBL/GenBank/DDBJ whole genome shotgun (WGS) entry which is preliminary data.</text>
</comment>
<evidence type="ECO:0000313" key="2">
    <source>
        <dbReference type="EMBL" id="GMF63967.1"/>
    </source>
</evidence>
<evidence type="ECO:0000256" key="1">
    <source>
        <dbReference type="SAM" id="MobiDB-lite"/>
    </source>
</evidence>
<feature type="region of interest" description="Disordered" evidence="1">
    <location>
        <begin position="40"/>
        <end position="67"/>
    </location>
</feature>
<organism evidence="2 3">
    <name type="scientific">Phytophthora fragariaefolia</name>
    <dbReference type="NCBI Taxonomy" id="1490495"/>
    <lineage>
        <taxon>Eukaryota</taxon>
        <taxon>Sar</taxon>
        <taxon>Stramenopiles</taxon>
        <taxon>Oomycota</taxon>
        <taxon>Peronosporomycetes</taxon>
        <taxon>Peronosporales</taxon>
        <taxon>Peronosporaceae</taxon>
        <taxon>Phytophthora</taxon>
    </lineage>
</organism>